<keyword evidence="3 4" id="KW-0443">Lipid metabolism</keyword>
<dbReference type="InterPro" id="IPR002641">
    <property type="entry name" value="PNPLA_dom"/>
</dbReference>
<keyword evidence="2 4" id="KW-0442">Lipid degradation</keyword>
<feature type="short sequence motif" description="GXGXXG" evidence="4">
    <location>
        <begin position="228"/>
        <end position="233"/>
    </location>
</feature>
<feature type="active site" description="Proton acceptor" evidence="4">
    <location>
        <position position="417"/>
    </location>
</feature>
<dbReference type="PANTHER" id="PTHR24185">
    <property type="entry name" value="CALCIUM-INDEPENDENT PHOSPHOLIPASE A2-GAMMA"/>
    <property type="match status" value="1"/>
</dbReference>
<evidence type="ECO:0000256" key="4">
    <source>
        <dbReference type="PROSITE-ProRule" id="PRU01161"/>
    </source>
</evidence>
<feature type="domain" description="PNPLA" evidence="5">
    <location>
        <begin position="224"/>
        <end position="430"/>
    </location>
</feature>
<feature type="short sequence motif" description="DGA/G" evidence="4">
    <location>
        <begin position="417"/>
        <end position="419"/>
    </location>
</feature>
<dbReference type="GO" id="GO:0046486">
    <property type="term" value="P:glycerolipid metabolic process"/>
    <property type="evidence" value="ECO:0007669"/>
    <property type="project" value="UniProtKB-ARBA"/>
</dbReference>
<keyword evidence="7" id="KW-1185">Reference proteome</keyword>
<evidence type="ECO:0000256" key="1">
    <source>
        <dbReference type="ARBA" id="ARBA00022801"/>
    </source>
</evidence>
<dbReference type="GeneID" id="34575821"/>
<organism evidence="6 7">
    <name type="scientific">Penicillium arizonense</name>
    <dbReference type="NCBI Taxonomy" id="1835702"/>
    <lineage>
        <taxon>Eukaryota</taxon>
        <taxon>Fungi</taxon>
        <taxon>Dikarya</taxon>
        <taxon>Ascomycota</taxon>
        <taxon>Pezizomycotina</taxon>
        <taxon>Eurotiomycetes</taxon>
        <taxon>Eurotiomycetidae</taxon>
        <taxon>Eurotiales</taxon>
        <taxon>Aspergillaceae</taxon>
        <taxon>Penicillium</taxon>
    </lineage>
</organism>
<dbReference type="GO" id="GO:0016042">
    <property type="term" value="P:lipid catabolic process"/>
    <property type="evidence" value="ECO:0007669"/>
    <property type="project" value="UniProtKB-UniRule"/>
</dbReference>
<dbReference type="Pfam" id="PF01734">
    <property type="entry name" value="Patatin"/>
    <property type="match status" value="1"/>
</dbReference>
<evidence type="ECO:0000256" key="2">
    <source>
        <dbReference type="ARBA" id="ARBA00022963"/>
    </source>
</evidence>
<keyword evidence="1 4" id="KW-0378">Hydrolase</keyword>
<dbReference type="GO" id="GO:0019369">
    <property type="term" value="P:arachidonate metabolic process"/>
    <property type="evidence" value="ECO:0007669"/>
    <property type="project" value="TreeGrafter"/>
</dbReference>
<evidence type="ECO:0000256" key="3">
    <source>
        <dbReference type="ARBA" id="ARBA00023098"/>
    </source>
</evidence>
<gene>
    <name evidence="6" type="ORF">PENARI_c007G08874</name>
</gene>
<evidence type="ECO:0000259" key="5">
    <source>
        <dbReference type="PROSITE" id="PS51635"/>
    </source>
</evidence>
<dbReference type="Proteomes" id="UP000177622">
    <property type="component" value="Unassembled WGS sequence"/>
</dbReference>
<evidence type="ECO:0000313" key="6">
    <source>
        <dbReference type="EMBL" id="OGE53843.1"/>
    </source>
</evidence>
<reference evidence="6 7" key="1">
    <citation type="journal article" date="2016" name="Sci. Rep.">
        <title>Penicillium arizonense, a new, genome sequenced fungal species, reveals a high chemical diversity in secreted metabolites.</title>
        <authorList>
            <person name="Grijseels S."/>
            <person name="Nielsen J.C."/>
            <person name="Randelovic M."/>
            <person name="Nielsen J."/>
            <person name="Nielsen K.F."/>
            <person name="Workman M."/>
            <person name="Frisvad J.C."/>
        </authorList>
    </citation>
    <scope>NUCLEOTIDE SEQUENCE [LARGE SCALE GENOMIC DNA]</scope>
    <source>
        <strain evidence="6 7">CBS 141311</strain>
    </source>
</reference>
<feature type="active site" description="Nucleophile" evidence="4">
    <location>
        <position position="264"/>
    </location>
</feature>
<protein>
    <recommendedName>
        <fullName evidence="5">PNPLA domain-containing protein</fullName>
    </recommendedName>
</protein>
<dbReference type="CDD" id="cd07216">
    <property type="entry name" value="Pat17_PNPLA8_PNPLA9_like3"/>
    <property type="match status" value="1"/>
</dbReference>
<dbReference type="GO" id="GO:0047499">
    <property type="term" value="F:calcium-independent phospholipase A2 activity"/>
    <property type="evidence" value="ECO:0007669"/>
    <property type="project" value="TreeGrafter"/>
</dbReference>
<name>A0A1F5LKV6_PENAI</name>
<accession>A0A1F5LKV6</accession>
<proteinExistence type="predicted"/>
<dbReference type="InterPro" id="IPR016035">
    <property type="entry name" value="Acyl_Trfase/lysoPLipase"/>
</dbReference>
<comment type="caution">
    <text evidence="6">The sequence shown here is derived from an EMBL/GenBank/DDBJ whole genome shotgun (WGS) entry which is preliminary data.</text>
</comment>
<dbReference type="OrthoDB" id="1658288at2759"/>
<dbReference type="EMBL" id="LXJU01000007">
    <property type="protein sequence ID" value="OGE53843.1"/>
    <property type="molecule type" value="Genomic_DNA"/>
</dbReference>
<evidence type="ECO:0000313" key="7">
    <source>
        <dbReference type="Proteomes" id="UP000177622"/>
    </source>
</evidence>
<dbReference type="SUPFAM" id="SSF52151">
    <property type="entry name" value="FabD/lysophospholipase-like"/>
    <property type="match status" value="1"/>
</dbReference>
<dbReference type="STRING" id="1835702.A0A1F5LKV6"/>
<dbReference type="GO" id="GO:0016020">
    <property type="term" value="C:membrane"/>
    <property type="evidence" value="ECO:0007669"/>
    <property type="project" value="TreeGrafter"/>
</dbReference>
<feature type="short sequence motif" description="GXSXG" evidence="4">
    <location>
        <begin position="262"/>
        <end position="266"/>
    </location>
</feature>
<dbReference type="PANTHER" id="PTHR24185:SF1">
    <property type="entry name" value="CALCIUM-INDEPENDENT PHOSPHOLIPASE A2-GAMMA"/>
    <property type="match status" value="1"/>
</dbReference>
<dbReference type="Gene3D" id="3.40.1090.10">
    <property type="entry name" value="Cytosolic phospholipase A2 catalytic domain"/>
    <property type="match status" value="1"/>
</dbReference>
<sequence length="579" mass="63200">MSLPRSLQNLQALPLRAIDDKSLFPQGRFIVSAPATRDESSPLVVGKGSDAVTKTWFKTPPLNEAAIEAFQSVQLFADTHDQGWVDDRALGNWTWLEIALYENESTDAPRVREGVDLLGGEILAGKHDLLGLLEVGNCIGARVCARYTGWELYGRAACLVLEMGPPTIIDTPPSYAQVFEDTIAVQQILNCVNSNNSAYAPKIKAAWDRAETFAGNEKRPLRVLALDGGGVRGYSSLMLLKEVMDRAAPKQKPCEVFDIIGGTSTGGLIAIMLGRLKMTVQECLDAYDSVMKDVFGSGWLHTHIGKPLDYLTKGEFYSAGQLEKVIKDLLRKRLPAGQNAEDAPLLDEANPCKIFLMATREESGSNRGPVFLRSYTNDLAAPDPDLSKVKLWEAARATSAAPGYFQPIQVGRVKLVDGGLLANNPLGWLWTEILSVYGPTRETDCFLSIGTGMGANVAVAQPGLDFKKAMLSFSDIATNTESTNILFRAIVDAFAPHAQTKKYYRLNVSKELPEPTDPKGILGWLAGKQALKGVLNNFEDPGSLDDVDAIPKLKEWTAEWIKAQQDIIKSCSEALARNL</sequence>
<dbReference type="AlphaFoldDB" id="A0A1F5LKV6"/>
<dbReference type="PROSITE" id="PS51635">
    <property type="entry name" value="PNPLA"/>
    <property type="match status" value="1"/>
</dbReference>
<dbReference type="RefSeq" id="XP_022489280.1">
    <property type="nucleotide sequence ID" value="XM_022631087.1"/>
</dbReference>